<sequence length="229" mass="25047">MISQSPWKALDGPSTYSPDWDPRLTDPASDWLINDRGACSLATLARHKAPAIGPPVSLFPGSWQKTSAVRNSQVRRHLLTGASVGVFSLLHLLQPHRPRWHFSRDSPSGVSRPERSTSLGGLCAAGRYLPCSAARNSEQPSSAPIDAIWPRAATRGSGRSRLAFSLRVSNRIGKPRNAEIDTYLHSCTLSTSQHLNAPHRRNTCPSTIAPIQPIDTSLFVVNDKLLDYI</sequence>
<evidence type="ECO:0000313" key="3">
    <source>
        <dbReference type="Proteomes" id="UP000736672"/>
    </source>
</evidence>
<evidence type="ECO:0000256" key="1">
    <source>
        <dbReference type="SAM" id="MobiDB-lite"/>
    </source>
</evidence>
<dbReference type="Proteomes" id="UP000736672">
    <property type="component" value="Unassembled WGS sequence"/>
</dbReference>
<comment type="caution">
    <text evidence="2">The sequence shown here is derived from an EMBL/GenBank/DDBJ whole genome shotgun (WGS) entry which is preliminary data.</text>
</comment>
<dbReference type="EMBL" id="JAGTJS010000001">
    <property type="protein sequence ID" value="KAH7275733.1"/>
    <property type="molecule type" value="Genomic_DNA"/>
</dbReference>
<accession>A0A9P9L894</accession>
<proteinExistence type="predicted"/>
<protein>
    <submittedName>
        <fullName evidence="2">Uncharacterized protein</fullName>
    </submittedName>
</protein>
<gene>
    <name evidence="2" type="ORF">B0J15DRAFT_23213</name>
</gene>
<feature type="region of interest" description="Disordered" evidence="1">
    <location>
        <begin position="1"/>
        <end position="22"/>
    </location>
</feature>
<evidence type="ECO:0000313" key="2">
    <source>
        <dbReference type="EMBL" id="KAH7275733.1"/>
    </source>
</evidence>
<dbReference type="AlphaFoldDB" id="A0A9P9L894"/>
<keyword evidence="3" id="KW-1185">Reference proteome</keyword>
<name>A0A9P9L894_FUSSL</name>
<reference evidence="2" key="1">
    <citation type="journal article" date="2021" name="Nat. Commun.">
        <title>Genetic determinants of endophytism in the Arabidopsis root mycobiome.</title>
        <authorList>
            <person name="Mesny F."/>
            <person name="Miyauchi S."/>
            <person name="Thiergart T."/>
            <person name="Pickel B."/>
            <person name="Atanasova L."/>
            <person name="Karlsson M."/>
            <person name="Huettel B."/>
            <person name="Barry K.W."/>
            <person name="Haridas S."/>
            <person name="Chen C."/>
            <person name="Bauer D."/>
            <person name="Andreopoulos W."/>
            <person name="Pangilinan J."/>
            <person name="LaButti K."/>
            <person name="Riley R."/>
            <person name="Lipzen A."/>
            <person name="Clum A."/>
            <person name="Drula E."/>
            <person name="Henrissat B."/>
            <person name="Kohler A."/>
            <person name="Grigoriev I.V."/>
            <person name="Martin F.M."/>
            <person name="Hacquard S."/>
        </authorList>
    </citation>
    <scope>NUCLEOTIDE SEQUENCE</scope>
    <source>
        <strain evidence="2">FSSC 5 MPI-SDFR-AT-0091</strain>
    </source>
</reference>
<organism evidence="2 3">
    <name type="scientific">Fusarium solani</name>
    <name type="common">Filamentous fungus</name>
    <dbReference type="NCBI Taxonomy" id="169388"/>
    <lineage>
        <taxon>Eukaryota</taxon>
        <taxon>Fungi</taxon>
        <taxon>Dikarya</taxon>
        <taxon>Ascomycota</taxon>
        <taxon>Pezizomycotina</taxon>
        <taxon>Sordariomycetes</taxon>
        <taxon>Hypocreomycetidae</taxon>
        <taxon>Hypocreales</taxon>
        <taxon>Nectriaceae</taxon>
        <taxon>Fusarium</taxon>
        <taxon>Fusarium solani species complex</taxon>
    </lineage>
</organism>